<organism evidence="2 3">
    <name type="scientific">Noviluteimonas lactosilytica</name>
    <dbReference type="NCBI Taxonomy" id="2888523"/>
    <lineage>
        <taxon>Bacteria</taxon>
        <taxon>Pseudomonadati</taxon>
        <taxon>Pseudomonadota</taxon>
        <taxon>Gammaproteobacteria</taxon>
        <taxon>Lysobacterales</taxon>
        <taxon>Lysobacteraceae</taxon>
        <taxon>Noviluteimonas</taxon>
    </lineage>
</organism>
<proteinExistence type="predicted"/>
<name>A0ABS8JLN8_9GAMM</name>
<keyword evidence="1" id="KW-0472">Membrane</keyword>
<comment type="caution">
    <text evidence="2">The sequence shown here is derived from an EMBL/GenBank/DDBJ whole genome shotgun (WGS) entry which is preliminary data.</text>
</comment>
<keyword evidence="1" id="KW-0812">Transmembrane</keyword>
<protein>
    <submittedName>
        <fullName evidence="2">Uncharacterized protein</fullName>
    </submittedName>
</protein>
<dbReference type="EMBL" id="JAJGAK010000005">
    <property type="protein sequence ID" value="MCC8364518.1"/>
    <property type="molecule type" value="Genomic_DNA"/>
</dbReference>
<sequence length="191" mass="20254">MTDPSQKKPVLHQLPAILTGLAALIASLTAVYVNLRSDRERAVAPVAAVQPAREAQAPAKETPKPIDRFTVRVDRIAVEHDGSPGTTDWRFTVEADADALFAFQQDDLDDTGGRNVAAPKDAEGTLRMEGRPGVRIVVKGWRGRLLGLAGEPDVTGEGRLSATGGIGAIRVAADKPEEGAFVFHLSADAAR</sequence>
<keyword evidence="3" id="KW-1185">Reference proteome</keyword>
<evidence type="ECO:0000313" key="3">
    <source>
        <dbReference type="Proteomes" id="UP001165293"/>
    </source>
</evidence>
<feature type="transmembrane region" description="Helical" evidence="1">
    <location>
        <begin position="12"/>
        <end position="33"/>
    </location>
</feature>
<dbReference type="Proteomes" id="UP001165293">
    <property type="component" value="Unassembled WGS sequence"/>
</dbReference>
<gene>
    <name evidence="2" type="ORF">LK996_15715</name>
</gene>
<accession>A0ABS8JLN8</accession>
<evidence type="ECO:0000313" key="2">
    <source>
        <dbReference type="EMBL" id="MCC8364518.1"/>
    </source>
</evidence>
<evidence type="ECO:0000256" key="1">
    <source>
        <dbReference type="SAM" id="Phobius"/>
    </source>
</evidence>
<reference evidence="2" key="1">
    <citation type="submission" date="2021-10" db="EMBL/GenBank/DDBJ databases">
        <authorList>
            <person name="Lyu M."/>
            <person name="Wang X."/>
            <person name="Meng X."/>
            <person name="Xu K."/>
        </authorList>
    </citation>
    <scope>NUCLEOTIDE SEQUENCE</scope>
    <source>
        <strain evidence="2">A6</strain>
    </source>
</reference>
<dbReference type="RefSeq" id="WP_230528320.1">
    <property type="nucleotide sequence ID" value="NZ_JAJGAK010000005.1"/>
</dbReference>
<keyword evidence="1" id="KW-1133">Transmembrane helix</keyword>